<dbReference type="AlphaFoldDB" id="A0A4Q9WRA0"/>
<evidence type="ECO:0000313" key="2">
    <source>
        <dbReference type="Proteomes" id="UP000665944"/>
    </source>
</evidence>
<dbReference type="InterPro" id="IPR000182">
    <property type="entry name" value="GNAT_dom"/>
</dbReference>
<organism evidence="1 2">
    <name type="scientific">Staphylococcus hominis</name>
    <dbReference type="NCBI Taxonomy" id="1290"/>
    <lineage>
        <taxon>Bacteria</taxon>
        <taxon>Bacillati</taxon>
        <taxon>Bacillota</taxon>
        <taxon>Bacilli</taxon>
        <taxon>Bacillales</taxon>
        <taxon>Staphylococcaceae</taxon>
        <taxon>Staphylococcus</taxon>
    </lineage>
</organism>
<evidence type="ECO:0000313" key="1">
    <source>
        <dbReference type="EMBL" id="MCM5672018.1"/>
    </source>
</evidence>
<dbReference type="Pfam" id="PF13420">
    <property type="entry name" value="Acetyltransf_4"/>
    <property type="match status" value="1"/>
</dbReference>
<dbReference type="Proteomes" id="UP000665944">
    <property type="component" value="Unassembled WGS sequence"/>
</dbReference>
<name>A0A4Q9WRA0_STAHO</name>
<dbReference type="CDD" id="cd04301">
    <property type="entry name" value="NAT_SF"/>
    <property type="match status" value="1"/>
</dbReference>
<sequence length="168" mass="19018">MAHIIREISIKDTEALTTLLTKIYDESDYTLYNPGEFNPSVSSISNLLERVITSPRNTIYVAEEDDQLVGCIFVTTEKYERTQHEAIITLGVTKFYQKKGIGLALINAVEAWALNHNIKRLQASVVPENTHALMLLKGAGFNIEGELKNKLLINNQYFNKYIMAKLLL</sequence>
<dbReference type="PROSITE" id="PS51186">
    <property type="entry name" value="GNAT"/>
    <property type="match status" value="1"/>
</dbReference>
<dbReference type="InterPro" id="IPR016181">
    <property type="entry name" value="Acyl_CoA_acyltransferase"/>
</dbReference>
<comment type="caution">
    <text evidence="1">The sequence shown here is derived from an EMBL/GenBank/DDBJ whole genome shotgun (WGS) entry which is preliminary data.</text>
</comment>
<accession>A0A4Q9WRA0</accession>
<dbReference type="SUPFAM" id="SSF55729">
    <property type="entry name" value="Acyl-CoA N-acyltransferases (Nat)"/>
    <property type="match status" value="1"/>
</dbReference>
<proteinExistence type="predicted"/>
<dbReference type="Gene3D" id="3.40.630.30">
    <property type="match status" value="1"/>
</dbReference>
<protein>
    <submittedName>
        <fullName evidence="1">GNAT family N-acetyltransferase</fullName>
    </submittedName>
</protein>
<dbReference type="EMBL" id="JAGHKT020000004">
    <property type="protein sequence ID" value="MCM5672018.1"/>
    <property type="molecule type" value="Genomic_DNA"/>
</dbReference>
<keyword evidence="2" id="KW-1185">Reference proteome</keyword>
<reference evidence="1 2" key="1">
    <citation type="submission" date="2022-06" db="EMBL/GenBank/DDBJ databases">
        <title>Staphylococcus hominis ShoR14 genome sequence.</title>
        <authorList>
            <person name="Yeo C.C."/>
            <person name="Chew C.H."/>
            <person name="Che Hamzah A.M."/>
            <person name="Al-Trad E.I."/>
        </authorList>
    </citation>
    <scope>NUCLEOTIDE SEQUENCE [LARGE SCALE GENOMIC DNA]</scope>
    <source>
        <strain evidence="1 2">ShoR14</strain>
    </source>
</reference>
<dbReference type="GO" id="GO:0016747">
    <property type="term" value="F:acyltransferase activity, transferring groups other than amino-acyl groups"/>
    <property type="evidence" value="ECO:0007669"/>
    <property type="project" value="InterPro"/>
</dbReference>
<dbReference type="RefSeq" id="WP_017176003.1">
    <property type="nucleotide sequence ID" value="NZ_CABMJU010000038.1"/>
</dbReference>
<dbReference type="PANTHER" id="PTHR43415">
    <property type="entry name" value="SPERMIDINE N(1)-ACETYLTRANSFERASE"/>
    <property type="match status" value="1"/>
</dbReference>
<dbReference type="PANTHER" id="PTHR43415:SF3">
    <property type="entry name" value="GNAT-FAMILY ACETYLTRANSFERASE"/>
    <property type="match status" value="1"/>
</dbReference>
<gene>
    <name evidence="1" type="ORF">J7T32_004440</name>
</gene>